<evidence type="ECO:0000256" key="1">
    <source>
        <dbReference type="ARBA" id="ARBA00022723"/>
    </source>
</evidence>
<dbReference type="Proteomes" id="UP000095280">
    <property type="component" value="Unplaced"/>
</dbReference>
<dbReference type="PROSITE" id="PS50222">
    <property type="entry name" value="EF_HAND_2"/>
    <property type="match status" value="2"/>
</dbReference>
<dbReference type="InterPro" id="IPR011992">
    <property type="entry name" value="EF-hand-dom_pair"/>
</dbReference>
<dbReference type="CDD" id="cd00051">
    <property type="entry name" value="EFh"/>
    <property type="match status" value="1"/>
</dbReference>
<feature type="region of interest" description="Disordered" evidence="4">
    <location>
        <begin position="352"/>
        <end position="390"/>
    </location>
</feature>
<keyword evidence="1" id="KW-0479">Metal-binding</keyword>
<dbReference type="SUPFAM" id="SSF47473">
    <property type="entry name" value="EF-hand"/>
    <property type="match status" value="1"/>
</dbReference>
<protein>
    <submittedName>
        <fullName evidence="7">EF-hand domain-containing protein</fullName>
    </submittedName>
</protein>
<dbReference type="Pfam" id="PF13499">
    <property type="entry name" value="EF-hand_7"/>
    <property type="match status" value="1"/>
</dbReference>
<evidence type="ECO:0000256" key="3">
    <source>
        <dbReference type="ARBA" id="ARBA00022837"/>
    </source>
</evidence>
<evidence type="ECO:0000256" key="2">
    <source>
        <dbReference type="ARBA" id="ARBA00022737"/>
    </source>
</evidence>
<dbReference type="InterPro" id="IPR028846">
    <property type="entry name" value="Recoverin"/>
</dbReference>
<dbReference type="GO" id="GO:0005509">
    <property type="term" value="F:calcium ion binding"/>
    <property type="evidence" value="ECO:0007669"/>
    <property type="project" value="InterPro"/>
</dbReference>
<keyword evidence="3" id="KW-0106">Calcium</keyword>
<name>A0A1I8JNK2_9PLAT</name>
<feature type="domain" description="EF-hand" evidence="5">
    <location>
        <begin position="161"/>
        <end position="196"/>
    </location>
</feature>
<dbReference type="InterPro" id="IPR002048">
    <property type="entry name" value="EF_hand_dom"/>
</dbReference>
<proteinExistence type="predicted"/>
<reference evidence="7" key="1">
    <citation type="submission" date="2016-11" db="UniProtKB">
        <authorList>
            <consortium name="WormBaseParasite"/>
        </authorList>
    </citation>
    <scope>IDENTIFICATION</scope>
</reference>
<dbReference type="AlphaFoldDB" id="A0A1I8JNK2"/>
<organism evidence="6 7">
    <name type="scientific">Macrostomum lignano</name>
    <dbReference type="NCBI Taxonomy" id="282301"/>
    <lineage>
        <taxon>Eukaryota</taxon>
        <taxon>Metazoa</taxon>
        <taxon>Spiralia</taxon>
        <taxon>Lophotrochozoa</taxon>
        <taxon>Platyhelminthes</taxon>
        <taxon>Rhabditophora</taxon>
        <taxon>Macrostomorpha</taxon>
        <taxon>Macrostomida</taxon>
        <taxon>Macrostomidae</taxon>
        <taxon>Macrostomum</taxon>
    </lineage>
</organism>
<feature type="domain" description="EF-hand" evidence="5">
    <location>
        <begin position="112"/>
        <end position="147"/>
    </location>
</feature>
<accession>A0A1I8JNK2</accession>
<dbReference type="SMART" id="SM00054">
    <property type="entry name" value="EFh"/>
    <property type="match status" value="2"/>
</dbReference>
<dbReference type="PANTHER" id="PTHR23055:SF167">
    <property type="entry name" value="EF-HAND DOMAIN-CONTAINING PROTEIN"/>
    <property type="match status" value="1"/>
</dbReference>
<keyword evidence="6" id="KW-1185">Reference proteome</keyword>
<dbReference type="PROSITE" id="PS00018">
    <property type="entry name" value="EF_HAND_1"/>
    <property type="match status" value="1"/>
</dbReference>
<dbReference type="Gene3D" id="1.10.238.10">
    <property type="entry name" value="EF-hand"/>
    <property type="match status" value="1"/>
</dbReference>
<evidence type="ECO:0000256" key="4">
    <source>
        <dbReference type="SAM" id="MobiDB-lite"/>
    </source>
</evidence>
<dbReference type="InterPro" id="IPR018247">
    <property type="entry name" value="EF_Hand_1_Ca_BS"/>
</dbReference>
<evidence type="ECO:0000313" key="6">
    <source>
        <dbReference type="Proteomes" id="UP000095280"/>
    </source>
</evidence>
<keyword evidence="2" id="KW-0677">Repeat</keyword>
<evidence type="ECO:0000313" key="7">
    <source>
        <dbReference type="WBParaSite" id="snap_masked-unitig_24637-processed-gene-0.0-mRNA-1"/>
    </source>
</evidence>
<feature type="compositionally biased region" description="Polar residues" evidence="4">
    <location>
        <begin position="352"/>
        <end position="362"/>
    </location>
</feature>
<sequence>MDWQQQNAPTASVDASTALKRQVQAAANQTAGAEVKVHRARAAPALPRLQAGLPSGVVREEHVTAIFAQLFRFGNPAAFARIVFNCWTLTRQAPGPAVPPVRDVAVPAGQGRVQDKLAWIFRLYDVDRDGTLSREEIGQFLAAVYDLLGSRAARRVDSARSVQEHAAHVFQLMDPDGKGAVTCEDFLRYCRGSPEIMKGLEVWSFINTLMRLRYAQRRLEAVSIDVASSTSGNTAGSGTAAASASMTSAAAGAAAGADCLRGDAELKAVNPSGINPAENFSFYPEGQNSEKCQSQVVPDTDFPIVQRATLCSFAARAPSSTSSSGTKAPHPQKQAAGTLCSTRCSNRLRQAVQLTSADQQSNETRRRQGKTTSNRCRQQQQQQPSLPPQWFPEGFCSWAWPKSPSALPECGREPEPTGSCDVGWGVCNGDVNDCCTSHCLAAAGSSGGARSGGFGGAFRRDVKSLYDIVKWLGPGQLILPAPASAAAGSRRSCLNVVSQHREWPAAAECPERHRPACCTAAHPPCCRASRSSEARDASCFPDFTSSGGGSARLLRVGGIRGAAACRSQTALGESRKPCRLCWTRCDPPHWRMLRARDGP</sequence>
<dbReference type="PANTHER" id="PTHR23055">
    <property type="entry name" value="CALCIUM BINDING PROTEINS"/>
    <property type="match status" value="1"/>
</dbReference>
<dbReference type="PRINTS" id="PR00450">
    <property type="entry name" value="RECOVERIN"/>
</dbReference>
<evidence type="ECO:0000259" key="5">
    <source>
        <dbReference type="PROSITE" id="PS50222"/>
    </source>
</evidence>
<dbReference type="WBParaSite" id="snap_masked-unitig_24637-processed-gene-0.0-mRNA-1">
    <property type="protein sequence ID" value="snap_masked-unitig_24637-processed-gene-0.0-mRNA-1"/>
    <property type="gene ID" value="snap_masked-unitig_24637-processed-gene-0.0"/>
</dbReference>